<reference evidence="2 3" key="1">
    <citation type="submission" date="2014-04" db="EMBL/GenBank/DDBJ databases">
        <title>Evolutionary Origins and Diversification of the Mycorrhizal Mutualists.</title>
        <authorList>
            <consortium name="DOE Joint Genome Institute"/>
            <consortium name="Mycorrhizal Genomics Consortium"/>
            <person name="Kohler A."/>
            <person name="Kuo A."/>
            <person name="Nagy L.G."/>
            <person name="Floudas D."/>
            <person name="Copeland A."/>
            <person name="Barry K.W."/>
            <person name="Cichocki N."/>
            <person name="Veneault-Fourrey C."/>
            <person name="LaButti K."/>
            <person name="Lindquist E.A."/>
            <person name="Lipzen A."/>
            <person name="Lundell T."/>
            <person name="Morin E."/>
            <person name="Murat C."/>
            <person name="Riley R."/>
            <person name="Ohm R."/>
            <person name="Sun H."/>
            <person name="Tunlid A."/>
            <person name="Henrissat B."/>
            <person name="Grigoriev I.V."/>
            <person name="Hibbett D.S."/>
            <person name="Martin F."/>
        </authorList>
    </citation>
    <scope>NUCLEOTIDE SEQUENCE [LARGE SCALE GENOMIC DNA]</scope>
    <source>
        <strain evidence="2 3">MD-312</strain>
    </source>
</reference>
<feature type="compositionally biased region" description="Polar residues" evidence="1">
    <location>
        <begin position="43"/>
        <end position="66"/>
    </location>
</feature>
<evidence type="ECO:0000313" key="2">
    <source>
        <dbReference type="EMBL" id="KIJ62653.1"/>
    </source>
</evidence>
<protein>
    <submittedName>
        <fullName evidence="2">Uncharacterized protein</fullName>
    </submittedName>
</protein>
<feature type="non-terminal residue" evidence="2">
    <location>
        <position position="1"/>
    </location>
</feature>
<dbReference type="EMBL" id="KN839854">
    <property type="protein sequence ID" value="KIJ62653.1"/>
    <property type="molecule type" value="Genomic_DNA"/>
</dbReference>
<feature type="non-terminal residue" evidence="2">
    <location>
        <position position="209"/>
    </location>
</feature>
<gene>
    <name evidence="2" type="ORF">HYDPIDRAFT_49347</name>
</gene>
<feature type="region of interest" description="Disordered" evidence="1">
    <location>
        <begin position="1"/>
        <end position="72"/>
    </location>
</feature>
<evidence type="ECO:0000313" key="3">
    <source>
        <dbReference type="Proteomes" id="UP000053820"/>
    </source>
</evidence>
<feature type="region of interest" description="Disordered" evidence="1">
    <location>
        <begin position="106"/>
        <end position="127"/>
    </location>
</feature>
<name>A0A0C9W6S7_9AGAM</name>
<dbReference type="AlphaFoldDB" id="A0A0C9W6S7"/>
<dbReference type="OrthoDB" id="3266087at2759"/>
<sequence>FDSPRTFGYPTPPDNHSGLPFTYFSTPPPMPPLDHPELAAALSSRNKPTATNQPAPSAFSDRSNTLPGRLSRKDDFFSSLSLTFGRSIRHHSSLPRVQQIFNFPMQRDEQHETRPPERLPDRPRARTVSGRARHLRRTSADWSSHQATVGVNSSSNQAWPAEVSREILRLSLGEGLDLSSVPASGARSPRHLSGSSAKYKSRPRGEGMP</sequence>
<accession>A0A0C9W6S7</accession>
<feature type="compositionally biased region" description="Basic and acidic residues" evidence="1">
    <location>
        <begin position="106"/>
        <end position="124"/>
    </location>
</feature>
<proteinExistence type="predicted"/>
<keyword evidence="3" id="KW-1185">Reference proteome</keyword>
<dbReference type="HOGENOM" id="CLU_1258834_0_0_1"/>
<dbReference type="Proteomes" id="UP000053820">
    <property type="component" value="Unassembled WGS sequence"/>
</dbReference>
<feature type="region of interest" description="Disordered" evidence="1">
    <location>
        <begin position="178"/>
        <end position="209"/>
    </location>
</feature>
<organism evidence="2 3">
    <name type="scientific">Hydnomerulius pinastri MD-312</name>
    <dbReference type="NCBI Taxonomy" id="994086"/>
    <lineage>
        <taxon>Eukaryota</taxon>
        <taxon>Fungi</taxon>
        <taxon>Dikarya</taxon>
        <taxon>Basidiomycota</taxon>
        <taxon>Agaricomycotina</taxon>
        <taxon>Agaricomycetes</taxon>
        <taxon>Agaricomycetidae</taxon>
        <taxon>Boletales</taxon>
        <taxon>Boletales incertae sedis</taxon>
        <taxon>Leucogyrophana</taxon>
    </lineage>
</organism>
<evidence type="ECO:0000256" key="1">
    <source>
        <dbReference type="SAM" id="MobiDB-lite"/>
    </source>
</evidence>